<dbReference type="EMBL" id="GGEC01092878">
    <property type="protein sequence ID" value="MBX73362.1"/>
    <property type="molecule type" value="Transcribed_RNA"/>
</dbReference>
<evidence type="ECO:0000313" key="1">
    <source>
        <dbReference type="EMBL" id="MBX73362.1"/>
    </source>
</evidence>
<accession>A0A2P2R2A3</accession>
<dbReference type="AlphaFoldDB" id="A0A2P2R2A3"/>
<protein>
    <submittedName>
        <fullName evidence="1">Uncharacterized protein</fullName>
    </submittedName>
</protein>
<organism evidence="1">
    <name type="scientific">Rhizophora mucronata</name>
    <name type="common">Asiatic mangrove</name>
    <dbReference type="NCBI Taxonomy" id="61149"/>
    <lineage>
        <taxon>Eukaryota</taxon>
        <taxon>Viridiplantae</taxon>
        <taxon>Streptophyta</taxon>
        <taxon>Embryophyta</taxon>
        <taxon>Tracheophyta</taxon>
        <taxon>Spermatophyta</taxon>
        <taxon>Magnoliopsida</taxon>
        <taxon>eudicotyledons</taxon>
        <taxon>Gunneridae</taxon>
        <taxon>Pentapetalae</taxon>
        <taxon>rosids</taxon>
        <taxon>fabids</taxon>
        <taxon>Malpighiales</taxon>
        <taxon>Rhizophoraceae</taxon>
        <taxon>Rhizophora</taxon>
    </lineage>
</organism>
<sequence length="38" mass="4137">MTAVIGIPARDGGIRRAFELLLSLWGVQCCFPGYIALQ</sequence>
<reference evidence="1" key="1">
    <citation type="submission" date="2018-02" db="EMBL/GenBank/DDBJ databases">
        <title>Rhizophora mucronata_Transcriptome.</title>
        <authorList>
            <person name="Meera S.P."/>
            <person name="Sreeshan A."/>
            <person name="Augustine A."/>
        </authorList>
    </citation>
    <scope>NUCLEOTIDE SEQUENCE</scope>
    <source>
        <tissue evidence="1">Leaf</tissue>
    </source>
</reference>
<proteinExistence type="predicted"/>
<name>A0A2P2R2A3_RHIMU</name>